<dbReference type="Gene3D" id="2.60.120.650">
    <property type="entry name" value="Cupin"/>
    <property type="match status" value="1"/>
</dbReference>
<dbReference type="InterPro" id="IPR003347">
    <property type="entry name" value="JmjC_dom"/>
</dbReference>
<dbReference type="EMBL" id="BKCJ010004079">
    <property type="protein sequence ID" value="GEU58897.1"/>
    <property type="molecule type" value="Genomic_DNA"/>
</dbReference>
<dbReference type="GO" id="GO:0051864">
    <property type="term" value="F:histone H3K36 demethylase activity"/>
    <property type="evidence" value="ECO:0007669"/>
    <property type="project" value="TreeGrafter"/>
</dbReference>
<dbReference type="Gene3D" id="3.30.70.270">
    <property type="match status" value="1"/>
</dbReference>
<dbReference type="PROSITE" id="PS51184">
    <property type="entry name" value="JMJC"/>
    <property type="match status" value="1"/>
</dbReference>
<evidence type="ECO:0000256" key="2">
    <source>
        <dbReference type="ARBA" id="ARBA00022723"/>
    </source>
</evidence>
<feature type="transmembrane region" description="Helical" evidence="4">
    <location>
        <begin position="144"/>
        <end position="163"/>
    </location>
</feature>
<dbReference type="PANTHER" id="PTHR13096:SF9">
    <property type="entry name" value="BIFUNCTIONAL LYSINE-SPECIFIC DEMETHYLASE AND HISTIDYL-HYDROXYLASE"/>
    <property type="match status" value="1"/>
</dbReference>
<protein>
    <recommendedName>
        <fullName evidence="5">JmjC domain-containing protein</fullName>
    </recommendedName>
</protein>
<dbReference type="InterPro" id="IPR000477">
    <property type="entry name" value="RT_dom"/>
</dbReference>
<dbReference type="Pfam" id="PF08007">
    <property type="entry name" value="JmjC_2"/>
    <property type="match status" value="1"/>
</dbReference>
<dbReference type="GO" id="GO:0032453">
    <property type="term" value="F:histone H3K4 demethylase activity"/>
    <property type="evidence" value="ECO:0007669"/>
    <property type="project" value="TreeGrafter"/>
</dbReference>
<comment type="cofactor">
    <cofactor evidence="1">
        <name>Fe(2+)</name>
        <dbReference type="ChEBI" id="CHEBI:29033"/>
    </cofactor>
</comment>
<gene>
    <name evidence="6" type="ORF">Tci_030875</name>
</gene>
<accession>A0A6L2LD92</accession>
<name>A0A6L2LD92_TANCI</name>
<keyword evidence="2" id="KW-0479">Metal-binding</keyword>
<organism evidence="6">
    <name type="scientific">Tanacetum cinerariifolium</name>
    <name type="common">Dalmatian daisy</name>
    <name type="synonym">Chrysanthemum cinerariifolium</name>
    <dbReference type="NCBI Taxonomy" id="118510"/>
    <lineage>
        <taxon>Eukaryota</taxon>
        <taxon>Viridiplantae</taxon>
        <taxon>Streptophyta</taxon>
        <taxon>Embryophyta</taxon>
        <taxon>Tracheophyta</taxon>
        <taxon>Spermatophyta</taxon>
        <taxon>Magnoliopsida</taxon>
        <taxon>eudicotyledons</taxon>
        <taxon>Gunneridae</taxon>
        <taxon>Pentapetalae</taxon>
        <taxon>asterids</taxon>
        <taxon>campanulids</taxon>
        <taxon>Asterales</taxon>
        <taxon>Asteraceae</taxon>
        <taxon>Asteroideae</taxon>
        <taxon>Anthemideae</taxon>
        <taxon>Anthemidinae</taxon>
        <taxon>Tanacetum</taxon>
    </lineage>
</organism>
<dbReference type="Pfam" id="PF00078">
    <property type="entry name" value="RVT_1"/>
    <property type="match status" value="1"/>
</dbReference>
<reference evidence="6" key="1">
    <citation type="journal article" date="2019" name="Sci. Rep.">
        <title>Draft genome of Tanacetum cinerariifolium, the natural source of mosquito coil.</title>
        <authorList>
            <person name="Yamashiro T."/>
            <person name="Shiraishi A."/>
            <person name="Satake H."/>
            <person name="Nakayama K."/>
        </authorList>
    </citation>
    <scope>NUCLEOTIDE SEQUENCE</scope>
</reference>
<dbReference type="SUPFAM" id="SSF51197">
    <property type="entry name" value="Clavaminate synthase-like"/>
    <property type="match status" value="1"/>
</dbReference>
<sequence length="1802" mass="205728">MELNKFVVNDDMIDYVLHKYETNWQVHDAIADDITLSNLMAGRALPRGRGLGSSPNSSSWPSPSTWSCSDLVRSIGSIVTSQADSSTSRLRRNLVEIISPVGFDELLHPVLVVVSDFIFWWDGLCRGDVVLDIHRIAYRGHPRGIVVGFVVDFGIVHLVFVVVDDDDFEKLERLVVVEKLDRKNFISSKRMTVRSFSVVTSQADSSASRLRRNSADIISPIGFDELLPPVLVVVSDLLFWWDGLCQGDVVLDLHRIAYRGRPRRCDAGHPGVVTPPTLVSSRHNVAWGVMIPHTLADFELFGMTSQADSSASRLRRNSVDIIYPIGFDELLPPVLVVISDSLFWWDGLCRGDVVLDLHRIAYRGRPRGIVVGFVVDFGIVHLVFVVVVDDDFEKLERLVVVEKIDRNLNHSNPDHLFAITLAAAISKSQQVLQKALDHILVSKSHDLHASLLSLLPLILNSKCSEIACSGLEIVGAASLFSIETNEQIALDEDTVKGLINAVGSHNRSVSTAACNAILDLFTTSIGRLKLLELSAINYLIFCFLQVPKSSSPSISLVMEEVHNKSFFRIGFMEDEHPVLLLHVAITLINDCSFEQLKKVHRGLSKKFASYLAMLWTEGHKHELKDTVPESESFFYLSNIRTNHLAESLFRFSMDETQTTPSKFQEVKKSIFHLGHNSFESFIVNHWEQSPLLIERPSEDVLHDNVFSSFSKFLSSKETVSSFLAFLLQNLTSALPINSDELDIISFLKEARENIGCPIIYQQDIRVVKTMDSKEEIHIFQGSSDSPYFIKANDILRCEEAYNDGFTFAMRGMEFHFKDIAAISEGLAFLFGQPSTGVNMYFTPPHSQGLARHRDDHCVLVCQIRGVKRWKIFPNPCARLPRLYEQVNDLFVFEGDNEMIDGCKEFLLREGDILYIPRGFPHEACTLFDDPATNGNSEFSLHLTLAIEIEPPFENEEGRTILEFATAHDLVVANSFFKKSDAHLITFQSGGHSTQIDYQIDYLLVLRGDLRACKDCRAFPGEACSSLHRLVILDVLLERQRRRRETIGRSRILWKNLKGVVVETFRATLFEKLSALEDMSATNADRMWNTLAGAIKDAAKDSLGVASESTRTHSTHRESWWFCEKVQSKVAAKQSRFKDILSCREGNQEDMALAKERYKVAKREAKIAVARAKDKAYEDLYKKLDSKEGANDIYKIAKARERRRRDLGNVRYIKDEGGRTIVRGEDIRNRWGEYFSSLFNGSPSNESRFEGSREVACSSPHMHYDCYYSINQVEVRDALQKMGRNKAVRPNQIPIEAWRCLEDEGVKWLTCLFNKIFSSAKMPEEWRLSEVIPIYKNKGDAQACSNYRGIKLFSHTMKLWERVIERRPRKRLTVLRELVWRTQIDKGTPMRYLRVVRNMYEAAKTYVWTTVGNTKFFPVEVVLHQGSAISPYLFTLILDELSLGIQENIPWCMIFADDMLIAESTEGLNNRLKSWRKALEDNGLRVSREEKRLNTLDRLDQLCCMARSAGRSRKLKRTGWSGGVENAERWTCGRTMVDMIPNGVFRAVLEVDSITDKMREGRLRWFGHVKRRPQTAPVRRVEALLVDGARRRGRPKLRWEDRLKMDTKELLLWEGFFHVALHHWGQNYKFSNDIPYESASRDLHDVAVKLMHIAVKLMGDVDPIFRKACFVGAISFQSGAEGWIKTHQLSTFSHLLSRVGSDSNFNDVISDVEMAISKNEDFFEKFRWVCHLDQKMSIMGMEDLFRLLIHQKDKVEATFMEVRSKFCNDVVFDDIVYHYSVLLEKYRTTRKQYMNGMLALNCI</sequence>
<dbReference type="InterPro" id="IPR036691">
    <property type="entry name" value="Endo/exonu/phosph_ase_sf"/>
</dbReference>
<dbReference type="Gene3D" id="3.60.10.10">
    <property type="entry name" value="Endonuclease/exonuclease/phosphatase"/>
    <property type="match status" value="1"/>
</dbReference>
<feature type="transmembrane region" description="Helical" evidence="4">
    <location>
        <begin position="368"/>
        <end position="388"/>
    </location>
</feature>
<keyword evidence="4" id="KW-0472">Membrane</keyword>
<dbReference type="InterPro" id="IPR043128">
    <property type="entry name" value="Rev_trsase/Diguanyl_cyclase"/>
</dbReference>
<dbReference type="PANTHER" id="PTHR13096">
    <property type="entry name" value="MINA53 MYC INDUCED NUCLEAR ANTIGEN"/>
    <property type="match status" value="1"/>
</dbReference>
<dbReference type="GO" id="GO:0046872">
    <property type="term" value="F:metal ion binding"/>
    <property type="evidence" value="ECO:0007669"/>
    <property type="project" value="UniProtKB-KW"/>
</dbReference>
<evidence type="ECO:0000256" key="4">
    <source>
        <dbReference type="SAM" id="Phobius"/>
    </source>
</evidence>
<proteinExistence type="predicted"/>
<feature type="domain" description="JmjC" evidence="5">
    <location>
        <begin position="783"/>
        <end position="953"/>
    </location>
</feature>
<keyword evidence="4" id="KW-1133">Transmembrane helix</keyword>
<keyword evidence="4" id="KW-0812">Transmembrane</keyword>
<comment type="caution">
    <text evidence="6">The sequence shown here is derived from an EMBL/GenBank/DDBJ whole genome shotgun (WGS) entry which is preliminary data.</text>
</comment>
<keyword evidence="3" id="KW-0408">Iron</keyword>
<dbReference type="InterPro" id="IPR043502">
    <property type="entry name" value="DNA/RNA_pol_sf"/>
</dbReference>
<dbReference type="InterPro" id="IPR039994">
    <property type="entry name" value="NO66-like"/>
</dbReference>
<evidence type="ECO:0000259" key="5">
    <source>
        <dbReference type="PROSITE" id="PS51184"/>
    </source>
</evidence>
<dbReference type="SUPFAM" id="SSF56672">
    <property type="entry name" value="DNA/RNA polymerases"/>
    <property type="match status" value="1"/>
</dbReference>
<evidence type="ECO:0000256" key="1">
    <source>
        <dbReference type="ARBA" id="ARBA00001954"/>
    </source>
</evidence>
<dbReference type="GO" id="GO:0005730">
    <property type="term" value="C:nucleolus"/>
    <property type="evidence" value="ECO:0007669"/>
    <property type="project" value="TreeGrafter"/>
</dbReference>
<evidence type="ECO:0000256" key="3">
    <source>
        <dbReference type="ARBA" id="ARBA00023004"/>
    </source>
</evidence>
<evidence type="ECO:0000313" key="6">
    <source>
        <dbReference type="EMBL" id="GEU58897.1"/>
    </source>
</evidence>